<dbReference type="Pfam" id="PF00160">
    <property type="entry name" value="Pro_isomerase"/>
    <property type="match status" value="1"/>
</dbReference>
<dbReference type="CDD" id="cd00317">
    <property type="entry name" value="cyclophilin"/>
    <property type="match status" value="1"/>
</dbReference>
<gene>
    <name evidence="8" type="ORF">SAMN05216366_1303</name>
</gene>
<dbReference type="Gene3D" id="2.40.100.10">
    <property type="entry name" value="Cyclophilin-like"/>
    <property type="match status" value="1"/>
</dbReference>
<feature type="signal peptide" evidence="6">
    <location>
        <begin position="1"/>
        <end position="23"/>
    </location>
</feature>
<evidence type="ECO:0000256" key="1">
    <source>
        <dbReference type="ARBA" id="ARBA00002388"/>
    </source>
</evidence>
<dbReference type="InterPro" id="IPR002130">
    <property type="entry name" value="Cyclophilin-type_PPIase_dom"/>
</dbReference>
<comment type="catalytic activity">
    <reaction evidence="6">
        <text>[protein]-peptidylproline (omega=180) = [protein]-peptidylproline (omega=0)</text>
        <dbReference type="Rhea" id="RHEA:16237"/>
        <dbReference type="Rhea" id="RHEA-COMP:10747"/>
        <dbReference type="Rhea" id="RHEA-COMP:10748"/>
        <dbReference type="ChEBI" id="CHEBI:83833"/>
        <dbReference type="ChEBI" id="CHEBI:83834"/>
        <dbReference type="EC" id="5.2.1.8"/>
    </reaction>
</comment>
<dbReference type="Proteomes" id="UP000182412">
    <property type="component" value="Unassembled WGS sequence"/>
</dbReference>
<feature type="binding site" evidence="5">
    <location>
        <position position="145"/>
    </location>
    <ligand>
        <name>cyclosporin A</name>
        <dbReference type="ChEBI" id="CHEBI:4031"/>
    </ligand>
</feature>
<dbReference type="InterPro" id="IPR029000">
    <property type="entry name" value="Cyclophilin-like_dom_sf"/>
</dbReference>
<evidence type="ECO:0000256" key="6">
    <source>
        <dbReference type="RuleBase" id="RU363019"/>
    </source>
</evidence>
<dbReference type="PROSITE" id="PS51257">
    <property type="entry name" value="PROKAR_LIPOPROTEIN"/>
    <property type="match status" value="1"/>
</dbReference>
<comment type="similarity">
    <text evidence="2 6">Belongs to the cyclophilin-type PPIase family.</text>
</comment>
<name>A0A1H0U8Q0_SELRU</name>
<dbReference type="InterPro" id="IPR024936">
    <property type="entry name" value="Cyclophilin-type_PPIase"/>
</dbReference>
<feature type="chain" id="PRO_5010002485" description="Peptidyl-prolyl cis-trans isomerase" evidence="6">
    <location>
        <begin position="24"/>
        <end position="188"/>
    </location>
</feature>
<keyword evidence="4 6" id="KW-0413">Isomerase</keyword>
<dbReference type="PANTHER" id="PTHR45625">
    <property type="entry name" value="PEPTIDYL-PROLYL CIS-TRANS ISOMERASE-RELATED"/>
    <property type="match status" value="1"/>
</dbReference>
<feature type="binding site" evidence="5">
    <location>
        <begin position="76"/>
        <end position="87"/>
    </location>
    <ligand>
        <name>cyclosporin A</name>
        <dbReference type="ChEBI" id="CHEBI:4031"/>
    </ligand>
</feature>
<dbReference type="GO" id="GO:0006457">
    <property type="term" value="P:protein folding"/>
    <property type="evidence" value="ECO:0007669"/>
    <property type="project" value="InterPro"/>
</dbReference>
<keyword evidence="6" id="KW-0732">Signal</keyword>
<dbReference type="InterPro" id="IPR044666">
    <property type="entry name" value="Cyclophilin_A-like"/>
</dbReference>
<dbReference type="GO" id="GO:0003755">
    <property type="term" value="F:peptidyl-prolyl cis-trans isomerase activity"/>
    <property type="evidence" value="ECO:0007669"/>
    <property type="project" value="UniProtKB-UniRule"/>
</dbReference>
<dbReference type="PROSITE" id="PS50072">
    <property type="entry name" value="CSA_PPIASE_2"/>
    <property type="match status" value="1"/>
</dbReference>
<accession>A0A1H0U8Q0</accession>
<dbReference type="SUPFAM" id="SSF50891">
    <property type="entry name" value="Cyclophilin-like"/>
    <property type="match status" value="1"/>
</dbReference>
<evidence type="ECO:0000256" key="5">
    <source>
        <dbReference type="PIRSR" id="PIRSR001467-1"/>
    </source>
</evidence>
<sequence length="188" mass="20483">MKKILIMMLVVLTALTAGCIAGGKDNGGKKVANRIAVFETNKGTFEIELFEDKTPITTKNFIDLTEKGFYNGVIFHRVIDGFMIQGGDPDGTGMGGPGYTIEDEFLDDLRFTGEGILAMANTGMPHTGGSQFFITLDKTPWLNGKHTIFGKVVKGMDVVRTIGHSETDFADRPLETVVMNKVTIKDAE</sequence>
<protein>
    <recommendedName>
        <fullName evidence="6">Peptidyl-prolyl cis-trans isomerase</fullName>
        <shortName evidence="6">PPIase</shortName>
        <ecNumber evidence="6">5.2.1.8</ecNumber>
    </recommendedName>
</protein>
<feature type="binding site" evidence="5">
    <location>
        <begin position="92"/>
        <end position="93"/>
    </location>
    <ligand>
        <name>cyclosporin A</name>
        <dbReference type="ChEBI" id="CHEBI:4031"/>
    </ligand>
</feature>
<comment type="function">
    <text evidence="1 6">PPIases accelerate the folding of proteins. It catalyzes the cis-trans isomerization of proline imidic peptide bonds in oligopeptides.</text>
</comment>
<dbReference type="PANTHER" id="PTHR45625:SF4">
    <property type="entry name" value="PEPTIDYLPROLYL ISOMERASE DOMAIN AND WD REPEAT-CONTAINING PROTEIN 1"/>
    <property type="match status" value="1"/>
</dbReference>
<dbReference type="OrthoDB" id="9807797at2"/>
<proteinExistence type="inferred from homology"/>
<dbReference type="AlphaFoldDB" id="A0A1H0U8Q0"/>
<reference evidence="8 9" key="1">
    <citation type="submission" date="2016-10" db="EMBL/GenBank/DDBJ databases">
        <authorList>
            <person name="de Groot N.N."/>
        </authorList>
    </citation>
    <scope>NUCLEOTIDE SEQUENCE [LARGE SCALE GENOMIC DNA]</scope>
    <source>
        <strain evidence="8 9">S137</strain>
    </source>
</reference>
<dbReference type="PIRSF" id="PIRSF001467">
    <property type="entry name" value="Peptidylpro_ismrse"/>
    <property type="match status" value="1"/>
</dbReference>
<keyword evidence="3 6" id="KW-0697">Rotamase</keyword>
<feature type="binding site" evidence="5">
    <location>
        <begin position="129"/>
        <end position="133"/>
    </location>
    <ligand>
        <name>cyclosporin A</name>
        <dbReference type="ChEBI" id="CHEBI:4031"/>
    </ligand>
</feature>
<evidence type="ECO:0000256" key="2">
    <source>
        <dbReference type="ARBA" id="ARBA00007365"/>
    </source>
</evidence>
<dbReference type="EC" id="5.2.1.8" evidence="6"/>
<dbReference type="PROSITE" id="PS00170">
    <property type="entry name" value="CSA_PPIASE_1"/>
    <property type="match status" value="1"/>
</dbReference>
<dbReference type="PRINTS" id="PR00153">
    <property type="entry name" value="CSAPPISMRASE"/>
</dbReference>
<evidence type="ECO:0000313" key="8">
    <source>
        <dbReference type="EMBL" id="SDP62672.1"/>
    </source>
</evidence>
<evidence type="ECO:0000259" key="7">
    <source>
        <dbReference type="PROSITE" id="PS50072"/>
    </source>
</evidence>
<dbReference type="EMBL" id="FNJQ01000030">
    <property type="protein sequence ID" value="SDP62672.1"/>
    <property type="molecule type" value="Genomic_DNA"/>
</dbReference>
<evidence type="ECO:0000256" key="4">
    <source>
        <dbReference type="ARBA" id="ARBA00023235"/>
    </source>
</evidence>
<evidence type="ECO:0000256" key="3">
    <source>
        <dbReference type="ARBA" id="ARBA00023110"/>
    </source>
</evidence>
<organism evidence="8 9">
    <name type="scientific">Selenomonas ruminantium</name>
    <dbReference type="NCBI Taxonomy" id="971"/>
    <lineage>
        <taxon>Bacteria</taxon>
        <taxon>Bacillati</taxon>
        <taxon>Bacillota</taxon>
        <taxon>Negativicutes</taxon>
        <taxon>Selenomonadales</taxon>
        <taxon>Selenomonadaceae</taxon>
        <taxon>Selenomonas</taxon>
    </lineage>
</organism>
<dbReference type="RefSeq" id="WP_074573106.1">
    <property type="nucleotide sequence ID" value="NZ_FNJQ01000030.1"/>
</dbReference>
<feature type="binding site" evidence="5">
    <location>
        <position position="139"/>
    </location>
    <ligand>
        <name>cyclosporin A</name>
        <dbReference type="ChEBI" id="CHEBI:4031"/>
    </ligand>
</feature>
<dbReference type="InterPro" id="IPR020892">
    <property type="entry name" value="Cyclophilin-type_PPIase_CS"/>
</dbReference>
<feature type="binding site" evidence="5">
    <location>
        <begin position="118"/>
        <end position="123"/>
    </location>
    <ligand>
        <name>cyclosporin A</name>
        <dbReference type="ChEBI" id="CHEBI:4031"/>
    </ligand>
</feature>
<evidence type="ECO:0000313" key="9">
    <source>
        <dbReference type="Proteomes" id="UP000182412"/>
    </source>
</evidence>
<feature type="domain" description="PPIase cyclophilin-type" evidence="7">
    <location>
        <begin position="32"/>
        <end position="184"/>
    </location>
</feature>